<protein>
    <submittedName>
        <fullName evidence="1">Uncharacterized protein</fullName>
    </submittedName>
</protein>
<accession>A0A368HKY5</accession>
<evidence type="ECO:0000313" key="1">
    <source>
        <dbReference type="EMBL" id="RCN58940.1"/>
    </source>
</evidence>
<gene>
    <name evidence="1" type="ORF">C4900_04060</name>
</gene>
<proteinExistence type="predicted"/>
<dbReference type="Proteomes" id="UP000253250">
    <property type="component" value="Unassembled WGS sequence"/>
</dbReference>
<comment type="caution">
    <text evidence="1">The sequence shown here is derived from an EMBL/GenBank/DDBJ whole genome shotgun (WGS) entry which is preliminary data.</text>
</comment>
<reference evidence="1 2" key="1">
    <citation type="submission" date="2018-02" db="EMBL/GenBank/DDBJ databases">
        <title>Insights into the biology of acidophilic members of the Acidiferrobacteraceae family derived from comparative genomic analyses.</title>
        <authorList>
            <person name="Issotta F."/>
            <person name="Thyssen C."/>
            <person name="Mena C."/>
            <person name="Moya A."/>
            <person name="Bellenberg S."/>
            <person name="Sproer C."/>
            <person name="Covarrubias P.C."/>
            <person name="Sand W."/>
            <person name="Quatrini R."/>
            <person name="Vera M."/>
        </authorList>
    </citation>
    <scope>NUCLEOTIDE SEQUENCE [LARGE SCALE GENOMIC DNA]</scope>
    <source>
        <strain evidence="2">m-1</strain>
    </source>
</reference>
<dbReference type="AlphaFoldDB" id="A0A368HKY5"/>
<keyword evidence="2" id="KW-1185">Reference proteome</keyword>
<evidence type="ECO:0000313" key="2">
    <source>
        <dbReference type="Proteomes" id="UP000253250"/>
    </source>
</evidence>
<dbReference type="EMBL" id="PSYR01000001">
    <property type="protein sequence ID" value="RCN58940.1"/>
    <property type="molecule type" value="Genomic_DNA"/>
</dbReference>
<name>A0A368HKY5_9GAMM</name>
<sequence length="208" mass="22181">MRIHCSLTLMQKLARGPQQLFGLGLAPRLCHLMGAFLGATPGEWRALVIAQMSGGDFKTTPAGQQLMRQIKAAARSQLTPVPHGGPFPRPGVGTASGPAWIPDSQAASDALARRLRLVRVALERAMILKTGRPVRLPTGVCTAVLILSPSGRVRQMVRPHCSNSGLQNAFWQAVFMHGPLLALTGRTPYRVHVGVIAPLAEPGLGLGR</sequence>
<organism evidence="1 2">
    <name type="scientific">Acidiferrobacter thiooxydans</name>
    <dbReference type="NCBI Taxonomy" id="163359"/>
    <lineage>
        <taxon>Bacteria</taxon>
        <taxon>Pseudomonadati</taxon>
        <taxon>Pseudomonadota</taxon>
        <taxon>Gammaproteobacteria</taxon>
        <taxon>Acidiferrobacterales</taxon>
        <taxon>Acidiferrobacteraceae</taxon>
        <taxon>Acidiferrobacter</taxon>
    </lineage>
</organism>